<organism evidence="11 12">
    <name type="scientific">Psychromonas ingrahamii (strain DSM 17664 / CCUG 51855 / 37)</name>
    <dbReference type="NCBI Taxonomy" id="357804"/>
    <lineage>
        <taxon>Bacteria</taxon>
        <taxon>Pseudomonadati</taxon>
        <taxon>Pseudomonadota</taxon>
        <taxon>Gammaproteobacteria</taxon>
        <taxon>Alteromonadales</taxon>
        <taxon>Psychromonadaceae</taxon>
        <taxon>Psychromonas</taxon>
    </lineage>
</organism>
<keyword evidence="1 10" id="KW-1003">Cell membrane</keyword>
<accession>A1SRC4</accession>
<evidence type="ECO:0000313" key="12">
    <source>
        <dbReference type="Proteomes" id="UP000000639"/>
    </source>
</evidence>
<dbReference type="SMART" id="SM01207">
    <property type="entry name" value="G3P_acyltransf"/>
    <property type="match status" value="1"/>
</dbReference>
<dbReference type="STRING" id="357804.Ping_0171"/>
<keyword evidence="4 10" id="KW-0812">Transmembrane</keyword>
<keyword evidence="9 10" id="KW-1208">Phospholipid metabolism</keyword>
<evidence type="ECO:0000256" key="8">
    <source>
        <dbReference type="ARBA" id="ARBA00023209"/>
    </source>
</evidence>
<feature type="transmembrane region" description="Helical" evidence="10">
    <location>
        <begin position="6"/>
        <end position="26"/>
    </location>
</feature>
<evidence type="ECO:0000256" key="6">
    <source>
        <dbReference type="ARBA" id="ARBA00023098"/>
    </source>
</evidence>
<dbReference type="EMBL" id="CP000510">
    <property type="protein sequence ID" value="ABM02039.1"/>
    <property type="molecule type" value="Genomic_DNA"/>
</dbReference>
<evidence type="ECO:0000256" key="2">
    <source>
        <dbReference type="ARBA" id="ARBA00022516"/>
    </source>
</evidence>
<dbReference type="GO" id="GO:0005886">
    <property type="term" value="C:plasma membrane"/>
    <property type="evidence" value="ECO:0007669"/>
    <property type="project" value="UniProtKB-SubCell"/>
</dbReference>
<gene>
    <name evidence="10" type="primary">plsY</name>
    <name evidence="11" type="ordered locus">Ping_0171</name>
</gene>
<keyword evidence="7 10" id="KW-0472">Membrane</keyword>
<dbReference type="OrthoDB" id="9777124at2"/>
<dbReference type="HOGENOM" id="CLU_081254_0_2_6"/>
<proteinExistence type="inferred from homology"/>
<comment type="subunit">
    <text evidence="10">Probably interacts with PlsX.</text>
</comment>
<keyword evidence="11" id="KW-0012">Acyltransferase</keyword>
<comment type="subcellular location">
    <subcellularLocation>
        <location evidence="10">Cell inner membrane</location>
        <topology evidence="10">Multi-pass membrane protein</topology>
    </subcellularLocation>
</comment>
<keyword evidence="5 10" id="KW-1133">Transmembrane helix</keyword>
<name>A1SRC4_PSYIN</name>
<comment type="catalytic activity">
    <reaction evidence="10">
        <text>an acyl phosphate + sn-glycerol 3-phosphate = a 1-acyl-sn-glycero-3-phosphate + phosphate</text>
        <dbReference type="Rhea" id="RHEA:34075"/>
        <dbReference type="ChEBI" id="CHEBI:43474"/>
        <dbReference type="ChEBI" id="CHEBI:57597"/>
        <dbReference type="ChEBI" id="CHEBI:57970"/>
        <dbReference type="ChEBI" id="CHEBI:59918"/>
        <dbReference type="EC" id="2.3.1.275"/>
    </reaction>
</comment>
<sequence>MINLMTLIFILGTYLFGSLNGAILLCKVKGWPDPRAAGSKNPGATNMLRLHAAQAASAVLIFDLLKGTIPVYLAYFWGYSPIMIGVIAIAACLGHIFPVYFQFKGGKAVATGLGTLLPLGMDLTGLLVLTWLFTIAVSGYASLAAIVVAIVAPFFVEQINPEYTISVCMLSILILLRHIGNIRRIFSGKEKKIVNWKR</sequence>
<evidence type="ECO:0000256" key="9">
    <source>
        <dbReference type="ARBA" id="ARBA00023264"/>
    </source>
</evidence>
<evidence type="ECO:0000256" key="1">
    <source>
        <dbReference type="ARBA" id="ARBA00022475"/>
    </source>
</evidence>
<keyword evidence="12" id="KW-1185">Reference proteome</keyword>
<dbReference type="UniPathway" id="UPA00085"/>
<evidence type="ECO:0000256" key="10">
    <source>
        <dbReference type="HAMAP-Rule" id="MF_01043"/>
    </source>
</evidence>
<comment type="similarity">
    <text evidence="10">Belongs to the PlsY family.</text>
</comment>
<dbReference type="AlphaFoldDB" id="A1SRC4"/>
<dbReference type="PANTHER" id="PTHR30309">
    <property type="entry name" value="INNER MEMBRANE PROTEIN YGIH"/>
    <property type="match status" value="1"/>
</dbReference>
<keyword evidence="3 10" id="KW-0808">Transferase</keyword>
<dbReference type="NCBIfam" id="TIGR00023">
    <property type="entry name" value="glycerol-3-phosphate 1-O-acyltransferase PlsY"/>
    <property type="match status" value="1"/>
</dbReference>
<dbReference type="KEGG" id="pin:Ping_0171"/>
<evidence type="ECO:0000256" key="5">
    <source>
        <dbReference type="ARBA" id="ARBA00022989"/>
    </source>
</evidence>
<dbReference type="HAMAP" id="MF_01043">
    <property type="entry name" value="PlsY"/>
    <property type="match status" value="1"/>
</dbReference>
<keyword evidence="6 10" id="KW-0443">Lipid metabolism</keyword>
<evidence type="ECO:0000313" key="11">
    <source>
        <dbReference type="EMBL" id="ABM02039.1"/>
    </source>
</evidence>
<evidence type="ECO:0000256" key="4">
    <source>
        <dbReference type="ARBA" id="ARBA00022692"/>
    </source>
</evidence>
<keyword evidence="2 10" id="KW-0444">Lipid biosynthesis</keyword>
<protein>
    <recommendedName>
        <fullName evidence="10">Glycerol-3-phosphate acyltransferase</fullName>
    </recommendedName>
    <alternativeName>
        <fullName evidence="10">Acyl-PO4 G3P acyltransferase</fullName>
    </alternativeName>
    <alternativeName>
        <fullName evidence="10">Acyl-phosphate--glycerol-3-phosphate acyltransferase</fullName>
    </alternativeName>
    <alternativeName>
        <fullName evidence="10">G3P acyltransferase</fullName>
        <shortName evidence="10">GPAT</shortName>
        <ecNumber evidence="10">2.3.1.275</ecNumber>
    </alternativeName>
    <alternativeName>
        <fullName evidence="10">Lysophosphatidic acid synthase</fullName>
        <shortName evidence="10">LPA synthase</shortName>
    </alternativeName>
</protein>
<feature type="transmembrane region" description="Helical" evidence="10">
    <location>
        <begin position="113"/>
        <end position="133"/>
    </location>
</feature>
<dbReference type="EC" id="2.3.1.275" evidence="10"/>
<dbReference type="eggNOG" id="COG0344">
    <property type="taxonomic scope" value="Bacteria"/>
</dbReference>
<feature type="transmembrane region" description="Helical" evidence="10">
    <location>
        <begin position="77"/>
        <end position="101"/>
    </location>
</feature>
<keyword evidence="8 10" id="KW-0594">Phospholipid biosynthesis</keyword>
<dbReference type="PANTHER" id="PTHR30309:SF0">
    <property type="entry name" value="GLYCEROL-3-PHOSPHATE ACYLTRANSFERASE-RELATED"/>
    <property type="match status" value="1"/>
</dbReference>
<evidence type="ECO:0000256" key="3">
    <source>
        <dbReference type="ARBA" id="ARBA00022679"/>
    </source>
</evidence>
<evidence type="ECO:0000256" key="7">
    <source>
        <dbReference type="ARBA" id="ARBA00023136"/>
    </source>
</evidence>
<dbReference type="Pfam" id="PF02660">
    <property type="entry name" value="G3P_acyltransf"/>
    <property type="match status" value="1"/>
</dbReference>
<feature type="transmembrane region" description="Helical" evidence="10">
    <location>
        <begin position="163"/>
        <end position="180"/>
    </location>
</feature>
<comment type="function">
    <text evidence="10">Catalyzes the transfer of an acyl group from acyl-phosphate (acyl-PO(4)) to glycerol-3-phosphate (G3P) to form lysophosphatidic acid (LPA). This enzyme utilizes acyl-phosphate as fatty acyl donor, but not acyl-CoA or acyl-ACP.</text>
</comment>
<dbReference type="GO" id="GO:0008654">
    <property type="term" value="P:phospholipid biosynthetic process"/>
    <property type="evidence" value="ECO:0007669"/>
    <property type="project" value="UniProtKB-UniRule"/>
</dbReference>
<keyword evidence="10" id="KW-0997">Cell inner membrane</keyword>
<dbReference type="InterPro" id="IPR003811">
    <property type="entry name" value="G3P_acylTferase_PlsY"/>
</dbReference>
<dbReference type="Proteomes" id="UP000000639">
    <property type="component" value="Chromosome"/>
</dbReference>
<dbReference type="GO" id="GO:0043772">
    <property type="term" value="F:acyl-phosphate glycerol-3-phosphate acyltransferase activity"/>
    <property type="evidence" value="ECO:0007669"/>
    <property type="project" value="UniProtKB-UniRule"/>
</dbReference>
<comment type="pathway">
    <text evidence="10">Lipid metabolism; phospholipid metabolism.</text>
</comment>
<feature type="transmembrane region" description="Helical" evidence="10">
    <location>
        <begin position="139"/>
        <end position="156"/>
    </location>
</feature>
<dbReference type="RefSeq" id="WP_011768598.1">
    <property type="nucleotide sequence ID" value="NC_008709.1"/>
</dbReference>
<reference evidence="11 12" key="1">
    <citation type="submission" date="2007-01" db="EMBL/GenBank/DDBJ databases">
        <title>Complete sequence of Psychromonas ingrahamii 37.</title>
        <authorList>
            <consortium name="US DOE Joint Genome Institute"/>
            <person name="Copeland A."/>
            <person name="Lucas S."/>
            <person name="Lapidus A."/>
            <person name="Barry K."/>
            <person name="Detter J.C."/>
            <person name="Glavina del Rio T."/>
            <person name="Hammon N."/>
            <person name="Israni S."/>
            <person name="Dalin E."/>
            <person name="Tice H."/>
            <person name="Pitluck S."/>
            <person name="Thompson L.S."/>
            <person name="Brettin T."/>
            <person name="Bruce D."/>
            <person name="Han C."/>
            <person name="Tapia R."/>
            <person name="Schmutz J."/>
            <person name="Larimer F."/>
            <person name="Land M."/>
            <person name="Hauser L."/>
            <person name="Kyrpides N."/>
            <person name="Ivanova N."/>
            <person name="Staley J."/>
            <person name="Richardson P."/>
        </authorList>
    </citation>
    <scope>NUCLEOTIDE SEQUENCE [LARGE SCALE GENOMIC DNA]</scope>
    <source>
        <strain evidence="11 12">37</strain>
    </source>
</reference>